<dbReference type="GO" id="GO:0003677">
    <property type="term" value="F:DNA binding"/>
    <property type="evidence" value="ECO:0007669"/>
    <property type="project" value="InterPro"/>
</dbReference>
<keyword evidence="3" id="KW-0731">Sigma factor</keyword>
<gene>
    <name evidence="7" type="ORF">F8C67_01650</name>
</gene>
<dbReference type="InterPro" id="IPR013325">
    <property type="entry name" value="RNA_pol_sigma_r2"/>
</dbReference>
<dbReference type="SUPFAM" id="SSF88659">
    <property type="entry name" value="Sigma3 and sigma4 domains of RNA polymerase sigma factors"/>
    <property type="match status" value="1"/>
</dbReference>
<dbReference type="GO" id="GO:0016987">
    <property type="term" value="F:sigma factor activity"/>
    <property type="evidence" value="ECO:0007669"/>
    <property type="project" value="UniProtKB-KW"/>
</dbReference>
<dbReference type="EMBL" id="WBVO01000001">
    <property type="protein sequence ID" value="KAB2814466.1"/>
    <property type="molecule type" value="Genomic_DNA"/>
</dbReference>
<dbReference type="Gene3D" id="1.10.1740.10">
    <property type="match status" value="1"/>
</dbReference>
<name>A0A6N6RLL6_9FLAO</name>
<dbReference type="InterPro" id="IPR014284">
    <property type="entry name" value="RNA_pol_sigma-70_dom"/>
</dbReference>
<dbReference type="Gene3D" id="1.10.10.10">
    <property type="entry name" value="Winged helix-like DNA-binding domain superfamily/Winged helix DNA-binding domain"/>
    <property type="match status" value="1"/>
</dbReference>
<accession>A0A6N6RLL6</accession>
<evidence type="ECO:0000259" key="6">
    <source>
        <dbReference type="Pfam" id="PF08281"/>
    </source>
</evidence>
<keyword evidence="4" id="KW-0804">Transcription</keyword>
<dbReference type="InterPro" id="IPR013324">
    <property type="entry name" value="RNA_pol_sigma_r3/r4-like"/>
</dbReference>
<evidence type="ECO:0000313" key="7">
    <source>
        <dbReference type="EMBL" id="KAB2814466.1"/>
    </source>
</evidence>
<evidence type="ECO:0000256" key="4">
    <source>
        <dbReference type="ARBA" id="ARBA00023163"/>
    </source>
</evidence>
<dbReference type="InterPro" id="IPR039425">
    <property type="entry name" value="RNA_pol_sigma-70-like"/>
</dbReference>
<sequence length="169" mass="20119">MSNAEFGSLINEHHQFLKQLALKLTKRLDDAEDLIQETFYKAIKNQDKYRNGTNLKGWLYTIMKNTFINNYRKKKNQNTFVDETDNSYFINSTVSTKDVNTDSLVDHEFVMRQIESIEKNYLEAFMMHYNGYKYEEISEILDIPLGTVKSRIFLARKKMMAKLKDYRIK</sequence>
<evidence type="ECO:0000256" key="3">
    <source>
        <dbReference type="ARBA" id="ARBA00023082"/>
    </source>
</evidence>
<evidence type="ECO:0000313" key="8">
    <source>
        <dbReference type="Proteomes" id="UP000468650"/>
    </source>
</evidence>
<dbReference type="RefSeq" id="WP_151666046.1">
    <property type="nucleotide sequence ID" value="NZ_WBVO01000001.1"/>
</dbReference>
<keyword evidence="2" id="KW-0805">Transcription regulation</keyword>
<protein>
    <submittedName>
        <fullName evidence="7">RNA polymerase sigma factor</fullName>
    </submittedName>
</protein>
<dbReference type="InterPro" id="IPR007627">
    <property type="entry name" value="RNA_pol_sigma70_r2"/>
</dbReference>
<dbReference type="InterPro" id="IPR036388">
    <property type="entry name" value="WH-like_DNA-bd_sf"/>
</dbReference>
<dbReference type="OrthoDB" id="9795666at2"/>
<evidence type="ECO:0000256" key="2">
    <source>
        <dbReference type="ARBA" id="ARBA00023015"/>
    </source>
</evidence>
<comment type="caution">
    <text evidence="7">The sequence shown here is derived from an EMBL/GenBank/DDBJ whole genome shotgun (WGS) entry which is preliminary data.</text>
</comment>
<feature type="domain" description="RNA polymerase sigma-70 region 2" evidence="5">
    <location>
        <begin position="9"/>
        <end position="75"/>
    </location>
</feature>
<reference evidence="7 8" key="1">
    <citation type="submission" date="2019-09" db="EMBL/GenBank/DDBJ databases">
        <title>Genomes of family Cryomorphaceae.</title>
        <authorList>
            <person name="Bowman J.P."/>
        </authorList>
    </citation>
    <scope>NUCLEOTIDE SEQUENCE [LARGE SCALE GENOMIC DNA]</scope>
    <source>
        <strain evidence="7 8">LMG 25704</strain>
    </source>
</reference>
<dbReference type="NCBIfam" id="TIGR02937">
    <property type="entry name" value="sigma70-ECF"/>
    <property type="match status" value="1"/>
</dbReference>
<feature type="domain" description="RNA polymerase sigma factor 70 region 4 type 2" evidence="6">
    <location>
        <begin position="111"/>
        <end position="159"/>
    </location>
</feature>
<dbReference type="CDD" id="cd06171">
    <property type="entry name" value="Sigma70_r4"/>
    <property type="match status" value="1"/>
</dbReference>
<dbReference type="Proteomes" id="UP000468650">
    <property type="component" value="Unassembled WGS sequence"/>
</dbReference>
<dbReference type="InterPro" id="IPR013249">
    <property type="entry name" value="RNA_pol_sigma70_r4_t2"/>
</dbReference>
<dbReference type="Pfam" id="PF08281">
    <property type="entry name" value="Sigma70_r4_2"/>
    <property type="match status" value="1"/>
</dbReference>
<proteinExistence type="inferred from homology"/>
<evidence type="ECO:0000259" key="5">
    <source>
        <dbReference type="Pfam" id="PF04542"/>
    </source>
</evidence>
<dbReference type="PANTHER" id="PTHR43133">
    <property type="entry name" value="RNA POLYMERASE ECF-TYPE SIGMA FACTO"/>
    <property type="match status" value="1"/>
</dbReference>
<comment type="similarity">
    <text evidence="1">Belongs to the sigma-70 factor family. ECF subfamily.</text>
</comment>
<dbReference type="GO" id="GO:0006352">
    <property type="term" value="P:DNA-templated transcription initiation"/>
    <property type="evidence" value="ECO:0007669"/>
    <property type="project" value="InterPro"/>
</dbReference>
<dbReference type="Pfam" id="PF04542">
    <property type="entry name" value="Sigma70_r2"/>
    <property type="match status" value="1"/>
</dbReference>
<dbReference type="SUPFAM" id="SSF88946">
    <property type="entry name" value="Sigma2 domain of RNA polymerase sigma factors"/>
    <property type="match status" value="1"/>
</dbReference>
<dbReference type="PANTHER" id="PTHR43133:SF25">
    <property type="entry name" value="RNA POLYMERASE SIGMA FACTOR RFAY-RELATED"/>
    <property type="match status" value="1"/>
</dbReference>
<organism evidence="7 8">
    <name type="scientific">Phaeocystidibacter luteus</name>
    <dbReference type="NCBI Taxonomy" id="911197"/>
    <lineage>
        <taxon>Bacteria</taxon>
        <taxon>Pseudomonadati</taxon>
        <taxon>Bacteroidota</taxon>
        <taxon>Flavobacteriia</taxon>
        <taxon>Flavobacteriales</taxon>
        <taxon>Phaeocystidibacteraceae</taxon>
        <taxon>Phaeocystidibacter</taxon>
    </lineage>
</organism>
<evidence type="ECO:0000256" key="1">
    <source>
        <dbReference type="ARBA" id="ARBA00010641"/>
    </source>
</evidence>
<keyword evidence="8" id="KW-1185">Reference proteome</keyword>
<dbReference type="AlphaFoldDB" id="A0A6N6RLL6"/>